<reference evidence="1 2" key="1">
    <citation type="submission" date="2017-06" db="EMBL/GenBank/DDBJ databases">
        <authorList>
            <person name="Kim H.J."/>
            <person name="Triplett B.A."/>
        </authorList>
    </citation>
    <scope>NUCLEOTIDE SEQUENCE [LARGE SCALE GENOMIC DNA]</scope>
    <source>
        <strain evidence="1 2">CGMCC 4.1858</strain>
    </source>
</reference>
<accession>A0A239LTY1</accession>
<dbReference type="InterPro" id="IPR027417">
    <property type="entry name" value="P-loop_NTPase"/>
</dbReference>
<organism evidence="1 2">
    <name type="scientific">Actinacidiphila glaucinigra</name>
    <dbReference type="NCBI Taxonomy" id="235986"/>
    <lineage>
        <taxon>Bacteria</taxon>
        <taxon>Bacillati</taxon>
        <taxon>Actinomycetota</taxon>
        <taxon>Actinomycetes</taxon>
        <taxon>Kitasatosporales</taxon>
        <taxon>Streptomycetaceae</taxon>
        <taxon>Actinacidiphila</taxon>
    </lineage>
</organism>
<dbReference type="EMBL" id="FZOF01000021">
    <property type="protein sequence ID" value="SNT33730.1"/>
    <property type="molecule type" value="Genomic_DNA"/>
</dbReference>
<dbReference type="Proteomes" id="UP000198280">
    <property type="component" value="Unassembled WGS sequence"/>
</dbReference>
<gene>
    <name evidence="1" type="ORF">SAMN05216252_12166</name>
</gene>
<dbReference type="RefSeq" id="WP_089227263.1">
    <property type="nucleotide sequence ID" value="NZ_FZOF01000021.1"/>
</dbReference>
<sequence>MAVIALAGGLGAPGVTTTAMALLLTWPLEGGHRVVLAECDPDGGAILPGALQGTLGGTHGLRNLALAARQGQLGEAFWRQLVDVTDAGTRDRLVLPGLYDPAHASSMGPVWKPLSAMFAGIEAHAHDVLVDLGRRGAFGPSQVLAQRADVMLLVARNTLRGLQSAEVRLAALREQLGTTSEVRLLLVDAGPFPAGEVQRQLGAEVVATLPWRPGEAAVLSDGAEQPRKFEVSELIRAARSATTRIRQLVATRRARLSVPARGSLEARAVTGAR</sequence>
<keyword evidence="2" id="KW-1185">Reference proteome</keyword>
<evidence type="ECO:0000313" key="1">
    <source>
        <dbReference type="EMBL" id="SNT33730.1"/>
    </source>
</evidence>
<dbReference type="SUPFAM" id="SSF52540">
    <property type="entry name" value="P-loop containing nucleoside triphosphate hydrolases"/>
    <property type="match status" value="1"/>
</dbReference>
<dbReference type="Gene3D" id="3.40.50.300">
    <property type="entry name" value="P-loop containing nucleotide triphosphate hydrolases"/>
    <property type="match status" value="1"/>
</dbReference>
<proteinExistence type="predicted"/>
<dbReference type="OrthoDB" id="5243870at2"/>
<dbReference type="AlphaFoldDB" id="A0A239LTY1"/>
<evidence type="ECO:0000313" key="2">
    <source>
        <dbReference type="Proteomes" id="UP000198280"/>
    </source>
</evidence>
<name>A0A239LTY1_9ACTN</name>
<protein>
    <submittedName>
        <fullName evidence="1">Uncharacterized protein</fullName>
    </submittedName>
</protein>